<evidence type="ECO:0000256" key="2">
    <source>
        <dbReference type="SAM" id="Phobius"/>
    </source>
</evidence>
<feature type="transmembrane region" description="Helical" evidence="2">
    <location>
        <begin position="315"/>
        <end position="334"/>
    </location>
</feature>
<dbReference type="EMBL" id="VCGU01000003">
    <property type="protein sequence ID" value="TRY78877.1"/>
    <property type="molecule type" value="Genomic_DNA"/>
</dbReference>
<evidence type="ECO:0000259" key="3">
    <source>
        <dbReference type="Pfam" id="PF22954"/>
    </source>
</evidence>
<proteinExistence type="predicted"/>
<protein>
    <recommendedName>
        <fullName evidence="3">DUF7027 domain-containing protein</fullName>
    </recommendedName>
</protein>
<feature type="compositionally biased region" description="Polar residues" evidence="1">
    <location>
        <begin position="14"/>
        <end position="24"/>
    </location>
</feature>
<accession>A0A553PMG4</accession>
<dbReference type="Proteomes" id="UP000318571">
    <property type="component" value="Chromosome 11"/>
</dbReference>
<feature type="transmembrane region" description="Helical" evidence="2">
    <location>
        <begin position="106"/>
        <end position="128"/>
    </location>
</feature>
<reference evidence="4 5" key="1">
    <citation type="journal article" date="2018" name="Nat. Ecol. Evol.">
        <title>Genomic signatures of mitonuclear coevolution across populations of Tigriopus californicus.</title>
        <authorList>
            <person name="Barreto F.S."/>
            <person name="Watson E.T."/>
            <person name="Lima T.G."/>
            <person name="Willett C.S."/>
            <person name="Edmands S."/>
            <person name="Li W."/>
            <person name="Burton R.S."/>
        </authorList>
    </citation>
    <scope>NUCLEOTIDE SEQUENCE [LARGE SCALE GENOMIC DNA]</scope>
    <source>
        <strain evidence="4 5">San Diego</strain>
    </source>
</reference>
<evidence type="ECO:0000313" key="5">
    <source>
        <dbReference type="Proteomes" id="UP000318571"/>
    </source>
</evidence>
<keyword evidence="2" id="KW-0812">Transmembrane</keyword>
<dbReference type="InterPro" id="IPR054291">
    <property type="entry name" value="DUF7027"/>
</dbReference>
<gene>
    <name evidence="4" type="ORF">TCAL_04259</name>
</gene>
<name>A0A553PMG4_TIGCA</name>
<keyword evidence="5" id="KW-1185">Reference proteome</keyword>
<evidence type="ECO:0000313" key="4">
    <source>
        <dbReference type="EMBL" id="TRY78877.1"/>
    </source>
</evidence>
<evidence type="ECO:0000256" key="1">
    <source>
        <dbReference type="SAM" id="MobiDB-lite"/>
    </source>
</evidence>
<feature type="compositionally biased region" description="Basic residues" evidence="1">
    <location>
        <begin position="44"/>
        <end position="69"/>
    </location>
</feature>
<keyword evidence="2" id="KW-0472">Membrane</keyword>
<feature type="region of interest" description="Disordered" evidence="1">
    <location>
        <begin position="1"/>
        <end position="75"/>
    </location>
</feature>
<feature type="transmembrane region" description="Helical" evidence="2">
    <location>
        <begin position="255"/>
        <end position="275"/>
    </location>
</feature>
<dbReference type="Pfam" id="PF22954">
    <property type="entry name" value="DUF7027"/>
    <property type="match status" value="1"/>
</dbReference>
<organism evidence="4 5">
    <name type="scientific">Tigriopus californicus</name>
    <name type="common">Marine copepod</name>
    <dbReference type="NCBI Taxonomy" id="6832"/>
    <lineage>
        <taxon>Eukaryota</taxon>
        <taxon>Metazoa</taxon>
        <taxon>Ecdysozoa</taxon>
        <taxon>Arthropoda</taxon>
        <taxon>Crustacea</taxon>
        <taxon>Multicrustacea</taxon>
        <taxon>Hexanauplia</taxon>
        <taxon>Copepoda</taxon>
        <taxon>Harpacticoida</taxon>
        <taxon>Harpacticidae</taxon>
        <taxon>Tigriopus</taxon>
    </lineage>
</organism>
<feature type="domain" description="DUF7027" evidence="3">
    <location>
        <begin position="257"/>
        <end position="309"/>
    </location>
</feature>
<sequence length="439" mass="48527">MSSSQVPLLHKQNQHPPISDTGSVHLQQQPHQHHQQRRTSMANLRRHRSTKRYASRRLSRRRPSSRRTSRLPSDDLEELALMQQASSGQDGTFDCIHIFPIRPHGLFVAAMGVILSIVGLVATSTLLLRNAVLVELGSLPPGCTGFVQNITANASGSSLTFPANASSIYVHALRNRGDRGERPSLLHKPYPAPRLSVQTSIQDTIVKVARSEPPQDTNCSAYATFIYLLGHGLQGSSRFDSNLGPVSTYFFVNSQMLWCGFVVSIVFLWSSISLWSGIWHFRRRSLVPWLLVSGITILFLIMSTVWFLICNRGWFKLLSLVPAGLGLLFLYWWLLINDLLEEIHEDKKAEAAVIADGLVLTTSAAAALIPNAAVSSVHQYDPQETIQTNGHVNEGVVQLTEGTPHLLPGANGHAGSRDRTSLPTVDEISPQHKRELTLV</sequence>
<dbReference type="AlphaFoldDB" id="A0A553PMG4"/>
<feature type="transmembrane region" description="Helical" evidence="2">
    <location>
        <begin position="287"/>
        <end position="309"/>
    </location>
</feature>
<keyword evidence="2" id="KW-1133">Transmembrane helix</keyword>
<comment type="caution">
    <text evidence="4">The sequence shown here is derived from an EMBL/GenBank/DDBJ whole genome shotgun (WGS) entry which is preliminary data.</text>
</comment>